<evidence type="ECO:0000313" key="5">
    <source>
        <dbReference type="Proteomes" id="UP001172645"/>
    </source>
</evidence>
<dbReference type="InterPro" id="IPR011008">
    <property type="entry name" value="Dimeric_a/b-barrel"/>
</dbReference>
<comment type="similarity">
    <text evidence="1">Belongs to the YciI family.</text>
</comment>
<dbReference type="Pfam" id="PF03795">
    <property type="entry name" value="YCII"/>
    <property type="match status" value="1"/>
</dbReference>
<feature type="compositionally biased region" description="Basic and acidic residues" evidence="2">
    <location>
        <begin position="109"/>
        <end position="118"/>
    </location>
</feature>
<reference evidence="4" key="1">
    <citation type="submission" date="2023-06" db="EMBL/GenBank/DDBJ databases">
        <title>Phylogenetic Diversity of Rhizobium strains.</title>
        <authorList>
            <person name="Moura F.T."/>
            <person name="Helene L.C.F."/>
            <person name="Hungria M."/>
        </authorList>
    </citation>
    <scope>NUCLEOTIDE SEQUENCE</scope>
    <source>
        <strain evidence="4">CCGE526</strain>
    </source>
</reference>
<dbReference type="SUPFAM" id="SSF54909">
    <property type="entry name" value="Dimeric alpha+beta barrel"/>
    <property type="match status" value="1"/>
</dbReference>
<feature type="region of interest" description="Disordered" evidence="2">
    <location>
        <begin position="99"/>
        <end position="118"/>
    </location>
</feature>
<organism evidence="4 5">
    <name type="scientific">Rhizobium mayense</name>
    <dbReference type="NCBI Taxonomy" id="1312184"/>
    <lineage>
        <taxon>Bacteria</taxon>
        <taxon>Pseudomonadati</taxon>
        <taxon>Pseudomonadota</taxon>
        <taxon>Alphaproteobacteria</taxon>
        <taxon>Hyphomicrobiales</taxon>
        <taxon>Rhizobiaceae</taxon>
        <taxon>Rhizobium/Agrobacterium group</taxon>
        <taxon>Rhizobium</taxon>
    </lineage>
</organism>
<evidence type="ECO:0000256" key="1">
    <source>
        <dbReference type="ARBA" id="ARBA00007689"/>
    </source>
</evidence>
<protein>
    <submittedName>
        <fullName evidence="4">YciI family protein</fullName>
    </submittedName>
</protein>
<proteinExistence type="inferred from homology"/>
<gene>
    <name evidence="4" type="ORF">PY649_11525</name>
</gene>
<comment type="caution">
    <text evidence="4">The sequence shown here is derived from an EMBL/GenBank/DDBJ whole genome shotgun (WGS) entry which is preliminary data.</text>
</comment>
<dbReference type="RefSeq" id="WP_285868510.1">
    <property type="nucleotide sequence ID" value="NZ_JARFYM010000007.1"/>
</dbReference>
<dbReference type="Gene3D" id="3.30.70.1060">
    <property type="entry name" value="Dimeric alpha+beta barrel"/>
    <property type="match status" value="1"/>
</dbReference>
<dbReference type="Proteomes" id="UP001172645">
    <property type="component" value="Unassembled WGS sequence"/>
</dbReference>
<name>A0ABT7JUU4_9HYPH</name>
<evidence type="ECO:0000313" key="4">
    <source>
        <dbReference type="EMBL" id="MDL2399528.1"/>
    </source>
</evidence>
<accession>A0ABT7JUU4</accession>
<sequence length="118" mass="12438">MAYFHLKLVPPRPSFPHDATGEEMAAMQQHAAYWREQASAGTAIVVGPVFAADGAFGMAVLDVEDANAAKALGDADPVLLAGLGFRIEISPMPSIILRPSAAGNSTAPHVREDVQRSQ</sequence>
<dbReference type="EMBL" id="JARFYM010000007">
    <property type="protein sequence ID" value="MDL2399528.1"/>
    <property type="molecule type" value="Genomic_DNA"/>
</dbReference>
<evidence type="ECO:0000259" key="3">
    <source>
        <dbReference type="Pfam" id="PF03795"/>
    </source>
</evidence>
<dbReference type="InterPro" id="IPR005545">
    <property type="entry name" value="YCII"/>
</dbReference>
<keyword evidence="5" id="KW-1185">Reference proteome</keyword>
<feature type="domain" description="YCII-related" evidence="3">
    <location>
        <begin position="21"/>
        <end position="92"/>
    </location>
</feature>
<evidence type="ECO:0000256" key="2">
    <source>
        <dbReference type="SAM" id="MobiDB-lite"/>
    </source>
</evidence>